<evidence type="ECO:0000313" key="1">
    <source>
        <dbReference type="EMBL" id="MBA8888070.1"/>
    </source>
</evidence>
<name>A0A839F4S8_9GAMM</name>
<dbReference type="RefSeq" id="WP_182531138.1">
    <property type="nucleotide sequence ID" value="NZ_JACGXL010000003.1"/>
</dbReference>
<dbReference type="Proteomes" id="UP000550401">
    <property type="component" value="Unassembled WGS sequence"/>
</dbReference>
<reference evidence="1 2" key="1">
    <citation type="submission" date="2020-07" db="EMBL/GenBank/DDBJ databases">
        <title>Genomic Encyclopedia of Type Strains, Phase IV (KMG-V): Genome sequencing to study the core and pangenomes of soil and plant-associated prokaryotes.</title>
        <authorList>
            <person name="Whitman W."/>
        </authorList>
    </citation>
    <scope>NUCLEOTIDE SEQUENCE [LARGE SCALE GENOMIC DNA]</scope>
    <source>
        <strain evidence="1 2">RH2WT43</strain>
    </source>
</reference>
<dbReference type="InterPro" id="IPR010869">
    <property type="entry name" value="DUF1501"/>
</dbReference>
<dbReference type="PANTHER" id="PTHR43737">
    <property type="entry name" value="BLL7424 PROTEIN"/>
    <property type="match status" value="1"/>
</dbReference>
<accession>A0A839F4S8</accession>
<dbReference type="AlphaFoldDB" id="A0A839F4S8"/>
<sequence>MHVNRREFLRRSICAALGGASLYGALGNLRLISAAAAGRRYAFTDYKALVCVYLYGGNDSFNTIVPCDASHYATYQATRQALAIAQGDLQANVLNPLAAQGGLPGGLPSDGATYGMHPSMGQVAGGNAGLRGLFNSGKAAIVANVGSLLYPITQQQYQSGAVLTPPQLYSHDDQTNQWQTSRPDDANANGWGGRIADMLYSSNAGELPMSITLSGENRFQRAASVNQFAVDAYGAAFAAAGVDDQGNPVDFFQVQGMSFRGDGPESWVVGNGNDPGRAAAYDALRASGTQAHVLERAFADTANRAIANAALLNAAMTGTRLTTPFPDTDLGNQLAAVALMIKVRAALGMNRQVFFVSVGNYDTHGTQLTDQADNLQQLSQALAAFHAATVEMGVADGVTAFTASDFGRSLAVNSDGTDHGWGGHHFVVGGAVRGQRFYGTMPSLAQYDEGLPNNGNPDDTGYGQIIPTLAVDQYSATLARWYGVDASGIADMFPNLGRFAAGGNLGFMA</sequence>
<gene>
    <name evidence="1" type="ORF">FHW12_002294</name>
</gene>
<proteinExistence type="predicted"/>
<organism evidence="1 2">
    <name type="scientific">Dokdonella fugitiva</name>
    <dbReference type="NCBI Taxonomy" id="328517"/>
    <lineage>
        <taxon>Bacteria</taxon>
        <taxon>Pseudomonadati</taxon>
        <taxon>Pseudomonadota</taxon>
        <taxon>Gammaproteobacteria</taxon>
        <taxon>Lysobacterales</taxon>
        <taxon>Rhodanobacteraceae</taxon>
        <taxon>Dokdonella</taxon>
    </lineage>
</organism>
<protein>
    <submittedName>
        <fullName evidence="1">Uncharacterized protein (DUF1501 family)</fullName>
    </submittedName>
</protein>
<dbReference type="PROSITE" id="PS51318">
    <property type="entry name" value="TAT"/>
    <property type="match status" value="1"/>
</dbReference>
<dbReference type="InterPro" id="IPR006311">
    <property type="entry name" value="TAT_signal"/>
</dbReference>
<dbReference type="EMBL" id="JACGXL010000003">
    <property type="protein sequence ID" value="MBA8888070.1"/>
    <property type="molecule type" value="Genomic_DNA"/>
</dbReference>
<evidence type="ECO:0000313" key="2">
    <source>
        <dbReference type="Proteomes" id="UP000550401"/>
    </source>
</evidence>
<keyword evidence="2" id="KW-1185">Reference proteome</keyword>
<dbReference type="Pfam" id="PF07394">
    <property type="entry name" value="DUF1501"/>
    <property type="match status" value="1"/>
</dbReference>
<comment type="caution">
    <text evidence="1">The sequence shown here is derived from an EMBL/GenBank/DDBJ whole genome shotgun (WGS) entry which is preliminary data.</text>
</comment>
<dbReference type="PANTHER" id="PTHR43737:SF1">
    <property type="entry name" value="DUF1501 DOMAIN-CONTAINING PROTEIN"/>
    <property type="match status" value="1"/>
</dbReference>